<proteinExistence type="predicted"/>
<protein>
    <recommendedName>
        <fullName evidence="4">Minor tail protein</fullName>
    </recommendedName>
</protein>
<dbReference type="Proteomes" id="UP001595767">
    <property type="component" value="Unassembled WGS sequence"/>
</dbReference>
<evidence type="ECO:0000256" key="1">
    <source>
        <dbReference type="SAM" id="MobiDB-lite"/>
    </source>
</evidence>
<evidence type="ECO:0000313" key="3">
    <source>
        <dbReference type="Proteomes" id="UP001595767"/>
    </source>
</evidence>
<sequence length="399" mass="38315">MATQRITTRAVPPSEPASAVTRPVDLVHQAVLPAPGLSRLDVDVPVIEPYSVAAFGGGGGVAAVVDAARATGAAETGGEGTLHASKSWRSTARPQGAGGGTPVAAVAIRSGGAVVVAPFAATGGSSGVVDLGTTGAGSAIGTAGISFEAVATTSALFRGTGRYSGLAPEDALGGAEGAATAEVVAVGSVMRPAVFTGAAAPGADLGQRARRTGSGTLSVRVGNPAGASGVGALSAGQEPRAAAAAGAAGAGTLEVAYRTAFSPSGMVKIGSWPDITTTWTTVPGWAADAADFPGSAVSGDGLVVQTGSVGAAISAGATFTASSIFTVDVTLRLLVDGVVVATGSVTEVPANGSATATVSTSLDLSTGAVVTVQAVSNQSLSAYTPSLDPGVGTYVRVTR</sequence>
<evidence type="ECO:0000313" key="2">
    <source>
        <dbReference type="EMBL" id="MFC4126451.1"/>
    </source>
</evidence>
<dbReference type="RefSeq" id="WP_378551428.1">
    <property type="nucleotide sequence ID" value="NZ_JBHSBA010000007.1"/>
</dbReference>
<feature type="region of interest" description="Disordered" evidence="1">
    <location>
        <begin position="74"/>
        <end position="101"/>
    </location>
</feature>
<name>A0ABV8L6T5_9NOCA</name>
<organism evidence="2 3">
    <name type="scientific">Nocardia rhizosphaerae</name>
    <dbReference type="NCBI Taxonomy" id="1691571"/>
    <lineage>
        <taxon>Bacteria</taxon>
        <taxon>Bacillati</taxon>
        <taxon>Actinomycetota</taxon>
        <taxon>Actinomycetes</taxon>
        <taxon>Mycobacteriales</taxon>
        <taxon>Nocardiaceae</taxon>
        <taxon>Nocardia</taxon>
    </lineage>
</organism>
<gene>
    <name evidence="2" type="ORF">ACFOW8_16050</name>
</gene>
<accession>A0ABV8L6T5</accession>
<keyword evidence="3" id="KW-1185">Reference proteome</keyword>
<evidence type="ECO:0008006" key="4">
    <source>
        <dbReference type="Google" id="ProtNLM"/>
    </source>
</evidence>
<dbReference type="EMBL" id="JBHSBA010000007">
    <property type="protein sequence ID" value="MFC4126451.1"/>
    <property type="molecule type" value="Genomic_DNA"/>
</dbReference>
<reference evidence="3" key="1">
    <citation type="journal article" date="2019" name="Int. J. Syst. Evol. Microbiol.">
        <title>The Global Catalogue of Microorganisms (GCM) 10K type strain sequencing project: providing services to taxonomists for standard genome sequencing and annotation.</title>
        <authorList>
            <consortium name="The Broad Institute Genomics Platform"/>
            <consortium name="The Broad Institute Genome Sequencing Center for Infectious Disease"/>
            <person name="Wu L."/>
            <person name="Ma J."/>
        </authorList>
    </citation>
    <scope>NUCLEOTIDE SEQUENCE [LARGE SCALE GENOMIC DNA]</scope>
    <source>
        <strain evidence="3">CGMCC 4.7204</strain>
    </source>
</reference>
<comment type="caution">
    <text evidence="2">The sequence shown here is derived from an EMBL/GenBank/DDBJ whole genome shotgun (WGS) entry which is preliminary data.</text>
</comment>